<proteinExistence type="predicted"/>
<accession>A0AAV4RDE1</accession>
<gene>
    <name evidence="1" type="ORF">CEXT_410691</name>
</gene>
<dbReference type="Proteomes" id="UP001054945">
    <property type="component" value="Unassembled WGS sequence"/>
</dbReference>
<dbReference type="EMBL" id="BPLR01007613">
    <property type="protein sequence ID" value="GIY18341.1"/>
    <property type="molecule type" value="Genomic_DNA"/>
</dbReference>
<evidence type="ECO:0000313" key="1">
    <source>
        <dbReference type="EMBL" id="GIY18341.1"/>
    </source>
</evidence>
<evidence type="ECO:0000313" key="2">
    <source>
        <dbReference type="Proteomes" id="UP001054945"/>
    </source>
</evidence>
<keyword evidence="2" id="KW-1185">Reference proteome</keyword>
<comment type="caution">
    <text evidence="1">The sequence shown here is derived from an EMBL/GenBank/DDBJ whole genome shotgun (WGS) entry which is preliminary data.</text>
</comment>
<organism evidence="1 2">
    <name type="scientific">Caerostris extrusa</name>
    <name type="common">Bark spider</name>
    <name type="synonym">Caerostris bankana</name>
    <dbReference type="NCBI Taxonomy" id="172846"/>
    <lineage>
        <taxon>Eukaryota</taxon>
        <taxon>Metazoa</taxon>
        <taxon>Ecdysozoa</taxon>
        <taxon>Arthropoda</taxon>
        <taxon>Chelicerata</taxon>
        <taxon>Arachnida</taxon>
        <taxon>Araneae</taxon>
        <taxon>Araneomorphae</taxon>
        <taxon>Entelegynae</taxon>
        <taxon>Araneoidea</taxon>
        <taxon>Araneidae</taxon>
        <taxon>Caerostris</taxon>
    </lineage>
</organism>
<dbReference type="AlphaFoldDB" id="A0AAV4RDE1"/>
<reference evidence="1 2" key="1">
    <citation type="submission" date="2021-06" db="EMBL/GenBank/DDBJ databases">
        <title>Caerostris extrusa draft genome.</title>
        <authorList>
            <person name="Kono N."/>
            <person name="Arakawa K."/>
        </authorList>
    </citation>
    <scope>NUCLEOTIDE SEQUENCE [LARGE SCALE GENOMIC DNA]</scope>
</reference>
<protein>
    <submittedName>
        <fullName evidence="1">Uncharacterized protein</fullName>
    </submittedName>
</protein>
<sequence>MFRIQYSCHLKWHAPLLSIDRCLIFSISFHHHCWVFDHSVMPKQHVGKAVLKRHEIHYDTNENRFIFLCVRIFEACPLNSRVLRVDFMGRKIYGPDNGLLLQ</sequence>
<name>A0AAV4RDE1_CAEEX</name>